<dbReference type="PANTHER" id="PTHR43433">
    <property type="entry name" value="HYDROLASE, ALPHA/BETA FOLD FAMILY PROTEIN"/>
    <property type="match status" value="1"/>
</dbReference>
<dbReference type="GO" id="GO:0046503">
    <property type="term" value="P:glycerolipid catabolic process"/>
    <property type="evidence" value="ECO:0007669"/>
    <property type="project" value="TreeGrafter"/>
</dbReference>
<dbReference type="InterPro" id="IPR029058">
    <property type="entry name" value="AB_hydrolase_fold"/>
</dbReference>
<evidence type="ECO:0000313" key="3">
    <source>
        <dbReference type="Proteomes" id="UP000248330"/>
    </source>
</evidence>
<gene>
    <name evidence="2" type="ORF">C8D93_103264</name>
</gene>
<dbReference type="SUPFAM" id="SSF53474">
    <property type="entry name" value="alpha/beta-Hydrolases"/>
    <property type="match status" value="1"/>
</dbReference>
<organism evidence="2 3">
    <name type="scientific">Sinimarinibacterium flocculans</name>
    <dbReference type="NCBI Taxonomy" id="985250"/>
    <lineage>
        <taxon>Bacteria</taxon>
        <taxon>Pseudomonadati</taxon>
        <taxon>Pseudomonadota</taxon>
        <taxon>Gammaproteobacteria</taxon>
        <taxon>Nevskiales</taxon>
        <taxon>Nevskiaceae</taxon>
        <taxon>Sinimarinibacterium</taxon>
    </lineage>
</organism>
<dbReference type="Gene3D" id="3.40.50.1820">
    <property type="entry name" value="alpha/beta hydrolase"/>
    <property type="match status" value="1"/>
</dbReference>
<comment type="caution">
    <text evidence="2">The sequence shown here is derived from an EMBL/GenBank/DDBJ whole genome shotgun (WGS) entry which is preliminary data.</text>
</comment>
<name>A0A318EG06_9GAMM</name>
<dbReference type="AlphaFoldDB" id="A0A318EG06"/>
<dbReference type="GO" id="GO:0004806">
    <property type="term" value="F:triacylglycerol lipase activity"/>
    <property type="evidence" value="ECO:0007669"/>
    <property type="project" value="TreeGrafter"/>
</dbReference>
<feature type="domain" description="AB hydrolase-1" evidence="1">
    <location>
        <begin position="29"/>
        <end position="281"/>
    </location>
</feature>
<dbReference type="RefSeq" id="WP_110264605.1">
    <property type="nucleotide sequence ID" value="NZ_CAKZQT010000037.1"/>
</dbReference>
<dbReference type="PANTHER" id="PTHR43433:SF5">
    <property type="entry name" value="AB HYDROLASE-1 DOMAIN-CONTAINING PROTEIN"/>
    <property type="match status" value="1"/>
</dbReference>
<accession>A0A318EG06</accession>
<dbReference type="Proteomes" id="UP000248330">
    <property type="component" value="Unassembled WGS sequence"/>
</dbReference>
<dbReference type="InterPro" id="IPR000073">
    <property type="entry name" value="AB_hydrolase_1"/>
</dbReference>
<evidence type="ECO:0000313" key="2">
    <source>
        <dbReference type="EMBL" id="PXV69689.1"/>
    </source>
</evidence>
<proteinExistence type="predicted"/>
<reference evidence="2 3" key="1">
    <citation type="submission" date="2018-04" db="EMBL/GenBank/DDBJ databases">
        <title>Genomic Encyclopedia of Type Strains, Phase IV (KMG-IV): sequencing the most valuable type-strain genomes for metagenomic binning, comparative biology and taxonomic classification.</title>
        <authorList>
            <person name="Goeker M."/>
        </authorList>
    </citation>
    <scope>NUCLEOTIDE SEQUENCE [LARGE SCALE GENOMIC DNA]</scope>
    <source>
        <strain evidence="2 3">DSM 104150</strain>
    </source>
</reference>
<dbReference type="Pfam" id="PF00561">
    <property type="entry name" value="Abhydrolase_1"/>
    <property type="match status" value="1"/>
</dbReference>
<sequence length="301" mass="32722">MKLCWSAGSACVNGLQLSFEQAGPPQGEPLLLAMGLGGQLIHWPDALCERLVAQGFRVIRFDNRDAGLSAEADRGRAINLPRDWLRSRLGLPTASNYSLHDLADDAVGLLDELGISRAHLVGVSMGGMVAQIAAARQPRRVKSLTSIMSSTNHPKLPPARFDVLWRMAGIGPRPKTREQVIRRSTAMLRRVGSPGFPTPIEYRRQLVGRAYDRAFRPRGVIRQTHAILATGSFEALLPQIGAPTQVIHGLNDPLLRPACGQRSASLIRGARLELIPGMGHDMPPSLMPRWAELIAANAARA</sequence>
<evidence type="ECO:0000259" key="1">
    <source>
        <dbReference type="Pfam" id="PF00561"/>
    </source>
</evidence>
<dbReference type="InterPro" id="IPR050471">
    <property type="entry name" value="AB_hydrolase"/>
</dbReference>
<keyword evidence="3" id="KW-1185">Reference proteome</keyword>
<protein>
    <submittedName>
        <fullName evidence="2">Pimeloyl-ACP methyl ester carboxylesterase</fullName>
    </submittedName>
</protein>
<dbReference type="EMBL" id="QICN01000003">
    <property type="protein sequence ID" value="PXV69689.1"/>
    <property type="molecule type" value="Genomic_DNA"/>
</dbReference>
<dbReference type="OrthoDB" id="7055710at2"/>